<dbReference type="GO" id="GO:0050661">
    <property type="term" value="F:NADP binding"/>
    <property type="evidence" value="ECO:0007669"/>
    <property type="project" value="InterPro"/>
</dbReference>
<dbReference type="GO" id="GO:0004350">
    <property type="term" value="F:glutamate-5-semialdehyde dehydrogenase activity"/>
    <property type="evidence" value="ECO:0007669"/>
    <property type="project" value="UniProtKB-UniRule"/>
</dbReference>
<dbReference type="Gene3D" id="3.40.605.10">
    <property type="entry name" value="Aldehyde Dehydrogenase, Chain A, domain 1"/>
    <property type="match status" value="1"/>
</dbReference>
<dbReference type="CDD" id="cd07079">
    <property type="entry name" value="ALDH_F18-19_ProA-GPR"/>
    <property type="match status" value="1"/>
</dbReference>
<dbReference type="EC" id="1.2.1.41" evidence="7"/>
<keyword evidence="4 7" id="KW-0521">NADP</keyword>
<evidence type="ECO:0000256" key="5">
    <source>
        <dbReference type="ARBA" id="ARBA00023002"/>
    </source>
</evidence>
<dbReference type="PIRSF" id="PIRSF000151">
    <property type="entry name" value="GPR"/>
    <property type="match status" value="1"/>
</dbReference>
<comment type="catalytic activity">
    <reaction evidence="6 7">
        <text>L-glutamate 5-semialdehyde + phosphate + NADP(+) = L-glutamyl 5-phosphate + NADPH + H(+)</text>
        <dbReference type="Rhea" id="RHEA:19541"/>
        <dbReference type="ChEBI" id="CHEBI:15378"/>
        <dbReference type="ChEBI" id="CHEBI:43474"/>
        <dbReference type="ChEBI" id="CHEBI:57783"/>
        <dbReference type="ChEBI" id="CHEBI:58066"/>
        <dbReference type="ChEBI" id="CHEBI:58274"/>
        <dbReference type="ChEBI" id="CHEBI:58349"/>
        <dbReference type="EC" id="1.2.1.41"/>
    </reaction>
</comment>
<organism evidence="9 10">
    <name type="scientific">Oikeobacillus pervagus</name>
    <dbReference type="NCBI Taxonomy" id="1325931"/>
    <lineage>
        <taxon>Bacteria</taxon>
        <taxon>Bacillati</taxon>
        <taxon>Bacillota</taxon>
        <taxon>Bacilli</taxon>
        <taxon>Bacillales</taxon>
        <taxon>Bacillaceae</taxon>
        <taxon>Oikeobacillus</taxon>
    </lineage>
</organism>
<dbReference type="InterPro" id="IPR016163">
    <property type="entry name" value="Ald_DH_C"/>
</dbReference>
<evidence type="ECO:0000256" key="1">
    <source>
        <dbReference type="ARBA" id="ARBA00004985"/>
    </source>
</evidence>
<keyword evidence="7" id="KW-0963">Cytoplasm</keyword>
<comment type="similarity">
    <text evidence="7">Belongs to the gamma-glutamyl phosphate reductase family.</text>
</comment>
<evidence type="ECO:0000259" key="8">
    <source>
        <dbReference type="Pfam" id="PF00171"/>
    </source>
</evidence>
<dbReference type="PROSITE" id="PS01223">
    <property type="entry name" value="PROA"/>
    <property type="match status" value="1"/>
</dbReference>
<evidence type="ECO:0000313" key="9">
    <source>
        <dbReference type="EMBL" id="MDQ0213630.1"/>
    </source>
</evidence>
<dbReference type="Pfam" id="PF00171">
    <property type="entry name" value="Aldedh"/>
    <property type="match status" value="1"/>
</dbReference>
<dbReference type="InterPro" id="IPR015590">
    <property type="entry name" value="Aldehyde_DH_dom"/>
</dbReference>
<dbReference type="InterPro" id="IPR016162">
    <property type="entry name" value="Ald_DH_N"/>
</dbReference>
<dbReference type="EMBL" id="JAUSUC010000001">
    <property type="protein sequence ID" value="MDQ0213630.1"/>
    <property type="molecule type" value="Genomic_DNA"/>
</dbReference>
<comment type="function">
    <text evidence="7">Catalyzes the NADPH-dependent reduction of L-glutamate 5-phosphate into L-glutamate 5-semialdehyde and phosphate. The product spontaneously undergoes cyclization to form 1-pyrroline-5-carboxylate.</text>
</comment>
<evidence type="ECO:0000256" key="4">
    <source>
        <dbReference type="ARBA" id="ARBA00022857"/>
    </source>
</evidence>
<dbReference type="InterPro" id="IPR000965">
    <property type="entry name" value="GPR_dom"/>
</dbReference>
<name>A0AAJ1WHI0_9BACI</name>
<dbReference type="NCBIfam" id="NF001221">
    <property type="entry name" value="PRK00197.1"/>
    <property type="match status" value="1"/>
</dbReference>
<dbReference type="PANTHER" id="PTHR11063:SF8">
    <property type="entry name" value="DELTA-1-PYRROLINE-5-CARBOXYLATE SYNTHASE"/>
    <property type="match status" value="1"/>
</dbReference>
<dbReference type="AlphaFoldDB" id="A0AAJ1WHI0"/>
<comment type="caution">
    <text evidence="9">The sequence shown here is derived from an EMBL/GenBank/DDBJ whole genome shotgun (WGS) entry which is preliminary data.</text>
</comment>
<dbReference type="HAMAP" id="MF_00412">
    <property type="entry name" value="ProA"/>
    <property type="match status" value="1"/>
</dbReference>
<sequence>MSELKTKAKVLKKASRTLSMLSADDKNQSLERIAVALLKQKNWIMEENKKDILQGEKAGMSSSLLDRLLLTEDRLHQIVDGVRQLIHLEDPIGQTVETWERPNGLKMESIRVPLGVIGMVYEARPNVTVDAACLCLKAGNAVLLRGSSSAIHSNKALVTVMKKALMNNSPIPTDSLQLLEDTSRETANEMFKLNEYLDVLIPRGGAGLIQSVIKQATVPVLETGVGNCHLFIDQSAKKQMAIDIAVNAKTQRPSVCNTAESLLLQKDWPYIPSIIEELHNQGVELRGSSELAKQYSFMKTATEEDWRTEYLDKILSVKLVDSVQDAIEHINEYGTAHSEAIVSEDQDHVDLFFKAVDAAVLYHNASTRFTDGEQFGYGAEIGISTQKLHARGPMGLRAITTTKTIVKGTGQIRP</sequence>
<dbReference type="GO" id="GO:0055129">
    <property type="term" value="P:L-proline biosynthetic process"/>
    <property type="evidence" value="ECO:0007669"/>
    <property type="project" value="UniProtKB-UniRule"/>
</dbReference>
<gene>
    <name evidence="7" type="primary">proA</name>
    <name evidence="9" type="ORF">J2S13_000024</name>
</gene>
<dbReference type="GO" id="GO:0005737">
    <property type="term" value="C:cytoplasm"/>
    <property type="evidence" value="ECO:0007669"/>
    <property type="project" value="UniProtKB-SubCell"/>
</dbReference>
<keyword evidence="2 7" id="KW-0028">Amino-acid biosynthesis</keyword>
<proteinExistence type="inferred from homology"/>
<dbReference type="PANTHER" id="PTHR11063">
    <property type="entry name" value="GLUTAMATE SEMIALDEHYDE DEHYDROGENASE"/>
    <property type="match status" value="1"/>
</dbReference>
<reference evidence="9" key="1">
    <citation type="submission" date="2023-07" db="EMBL/GenBank/DDBJ databases">
        <title>Genomic Encyclopedia of Type Strains, Phase IV (KMG-IV): sequencing the most valuable type-strain genomes for metagenomic binning, comparative biology and taxonomic classification.</title>
        <authorList>
            <person name="Goeker M."/>
        </authorList>
    </citation>
    <scope>NUCLEOTIDE SEQUENCE</scope>
    <source>
        <strain evidence="9">DSM 23947</strain>
    </source>
</reference>
<feature type="domain" description="Aldehyde dehydrogenase" evidence="8">
    <location>
        <begin position="38"/>
        <end position="267"/>
    </location>
</feature>
<dbReference type="RefSeq" id="WP_307255618.1">
    <property type="nucleotide sequence ID" value="NZ_JAUSUC010000001.1"/>
</dbReference>
<evidence type="ECO:0000256" key="6">
    <source>
        <dbReference type="ARBA" id="ARBA00049024"/>
    </source>
</evidence>
<dbReference type="InterPro" id="IPR020593">
    <property type="entry name" value="G-glutamylP_reductase_CS"/>
</dbReference>
<dbReference type="InterPro" id="IPR016161">
    <property type="entry name" value="Ald_DH/histidinol_DH"/>
</dbReference>
<dbReference type="Proteomes" id="UP001237207">
    <property type="component" value="Unassembled WGS sequence"/>
</dbReference>
<dbReference type="NCBIfam" id="TIGR00407">
    <property type="entry name" value="proA"/>
    <property type="match status" value="1"/>
</dbReference>
<evidence type="ECO:0000256" key="2">
    <source>
        <dbReference type="ARBA" id="ARBA00022605"/>
    </source>
</evidence>
<accession>A0AAJ1WHI0</accession>
<protein>
    <recommendedName>
        <fullName evidence="7">Gamma-glutamyl phosphate reductase</fullName>
        <shortName evidence="7">GPR</shortName>
        <ecNumber evidence="7">1.2.1.41</ecNumber>
    </recommendedName>
    <alternativeName>
        <fullName evidence="7">Glutamate-5-semialdehyde dehydrogenase</fullName>
    </alternativeName>
    <alternativeName>
        <fullName evidence="7">Glutamyl-gamma-semialdehyde dehydrogenase</fullName>
        <shortName evidence="7">GSA dehydrogenase</shortName>
    </alternativeName>
</protein>
<comment type="subcellular location">
    <subcellularLocation>
        <location evidence="7">Cytoplasm</location>
    </subcellularLocation>
</comment>
<comment type="pathway">
    <text evidence="1 7">Amino-acid biosynthesis; L-proline biosynthesis; L-glutamate 5-semialdehyde from L-glutamate: step 2/2.</text>
</comment>
<dbReference type="Gene3D" id="3.40.309.10">
    <property type="entry name" value="Aldehyde Dehydrogenase, Chain A, domain 2"/>
    <property type="match status" value="1"/>
</dbReference>
<dbReference type="InterPro" id="IPR012134">
    <property type="entry name" value="Glu-5-SA_DH"/>
</dbReference>
<evidence type="ECO:0000256" key="7">
    <source>
        <dbReference type="HAMAP-Rule" id="MF_00412"/>
    </source>
</evidence>
<evidence type="ECO:0000256" key="3">
    <source>
        <dbReference type="ARBA" id="ARBA00022650"/>
    </source>
</evidence>
<dbReference type="FunFam" id="3.40.309.10:FF:000006">
    <property type="entry name" value="Gamma-glutamyl phosphate reductase"/>
    <property type="match status" value="1"/>
</dbReference>
<keyword evidence="10" id="KW-1185">Reference proteome</keyword>
<keyword evidence="5 7" id="KW-0560">Oxidoreductase</keyword>
<keyword evidence="3 7" id="KW-0641">Proline biosynthesis</keyword>
<dbReference type="SUPFAM" id="SSF53720">
    <property type="entry name" value="ALDH-like"/>
    <property type="match status" value="1"/>
</dbReference>
<evidence type="ECO:0000313" key="10">
    <source>
        <dbReference type="Proteomes" id="UP001237207"/>
    </source>
</evidence>